<name>A0A7V5PPG5_CALAY</name>
<evidence type="ECO:0000259" key="1">
    <source>
        <dbReference type="PROSITE" id="PS50035"/>
    </source>
</evidence>
<comment type="caution">
    <text evidence="2">The sequence shown here is derived from an EMBL/GenBank/DDBJ whole genome shotgun (WGS) entry which is preliminary data.</text>
</comment>
<dbReference type="Proteomes" id="UP000886124">
    <property type="component" value="Unassembled WGS sequence"/>
</dbReference>
<organism evidence="2">
    <name type="scientific">Caldithrix abyssi</name>
    <dbReference type="NCBI Taxonomy" id="187145"/>
    <lineage>
        <taxon>Bacteria</taxon>
        <taxon>Pseudomonadati</taxon>
        <taxon>Calditrichota</taxon>
        <taxon>Calditrichia</taxon>
        <taxon>Calditrichales</taxon>
        <taxon>Calditrichaceae</taxon>
        <taxon>Caldithrix</taxon>
    </lineage>
</organism>
<protein>
    <submittedName>
        <fullName evidence="2">Phosphatidylserine/phosphatidylglycerophosphate/ cardiolipin synthase family protein</fullName>
    </submittedName>
</protein>
<dbReference type="SUPFAM" id="SSF56024">
    <property type="entry name" value="Phospholipase D/nuclease"/>
    <property type="match status" value="2"/>
</dbReference>
<evidence type="ECO:0000313" key="2">
    <source>
        <dbReference type="EMBL" id="HHJ52849.1"/>
    </source>
</evidence>
<dbReference type="InterPro" id="IPR001736">
    <property type="entry name" value="PLipase_D/transphosphatidylase"/>
</dbReference>
<dbReference type="PANTHER" id="PTHR21248:SF22">
    <property type="entry name" value="PHOSPHOLIPASE D"/>
    <property type="match status" value="1"/>
</dbReference>
<dbReference type="PROSITE" id="PS50035">
    <property type="entry name" value="PLD"/>
    <property type="match status" value="2"/>
</dbReference>
<accession>A0A7V5PPG5</accession>
<dbReference type="AlphaFoldDB" id="A0A7V5PPG5"/>
<feature type="domain" description="PLD phosphodiesterase" evidence="1">
    <location>
        <begin position="125"/>
        <end position="152"/>
    </location>
</feature>
<reference evidence="2" key="1">
    <citation type="journal article" date="2020" name="mSystems">
        <title>Genome- and Community-Level Interaction Insights into Carbon Utilization and Element Cycling Functions of Hydrothermarchaeota in Hydrothermal Sediment.</title>
        <authorList>
            <person name="Zhou Z."/>
            <person name="Liu Y."/>
            <person name="Xu W."/>
            <person name="Pan J."/>
            <person name="Luo Z.H."/>
            <person name="Li M."/>
        </authorList>
    </citation>
    <scope>NUCLEOTIDE SEQUENCE [LARGE SCALE GENOMIC DNA]</scope>
    <source>
        <strain evidence="2">HyVt-527</strain>
    </source>
</reference>
<sequence length="384" mass="43898">ALQNRPLSVNAVQILEDAEQIFPAVYRMIATAEKRIFLEMYLLEGEIGLRIIRQLREKAAQGVDVRLLYQPPVTLTAYKKFLRLLKRVGLKTRPQTYRTFSEQDFKETGIRVAPFPLHRFAKKTPLKMAHAKALLVDGRQGMIGGMNFASITERNHDVMVRVRGPIVAEMEDFFLRNWRLAVSEPEPPSPSQPEDFHSLEDEHVARVGYFVTLPYLENTKALILDQIRTAQKRVLVEMYLLSEPRILADLMAAHRRGIDVRVLLDANRLPLELDLKGFPNKRAIGKLLKAGLPVRVYRCLPGQEMHLKMALFDDDRALIGSTNWTVASFTANSESCFFIHSAAVNKRLRAMFERDWQQKSDPPDALTRGDRLIAAVLGLFESFY</sequence>
<dbReference type="GO" id="GO:0032049">
    <property type="term" value="P:cardiolipin biosynthetic process"/>
    <property type="evidence" value="ECO:0007669"/>
    <property type="project" value="UniProtKB-ARBA"/>
</dbReference>
<dbReference type="GO" id="GO:0030572">
    <property type="term" value="F:phosphatidyltransferase activity"/>
    <property type="evidence" value="ECO:0007669"/>
    <property type="project" value="UniProtKB-ARBA"/>
</dbReference>
<feature type="non-terminal residue" evidence="2">
    <location>
        <position position="1"/>
    </location>
</feature>
<dbReference type="Gene3D" id="3.30.870.10">
    <property type="entry name" value="Endonuclease Chain A"/>
    <property type="match status" value="2"/>
</dbReference>
<dbReference type="InterPro" id="IPR025202">
    <property type="entry name" value="PLD-like_dom"/>
</dbReference>
<dbReference type="EMBL" id="DROD01000445">
    <property type="protein sequence ID" value="HHJ52849.1"/>
    <property type="molecule type" value="Genomic_DNA"/>
</dbReference>
<gene>
    <name evidence="2" type="ORF">ENJ89_06615</name>
</gene>
<dbReference type="Pfam" id="PF13091">
    <property type="entry name" value="PLDc_2"/>
    <property type="match status" value="2"/>
</dbReference>
<proteinExistence type="predicted"/>
<feature type="domain" description="PLD phosphodiesterase" evidence="1">
    <location>
        <begin position="301"/>
        <end position="328"/>
    </location>
</feature>
<dbReference type="PANTHER" id="PTHR21248">
    <property type="entry name" value="CARDIOLIPIN SYNTHASE"/>
    <property type="match status" value="1"/>
</dbReference>